<keyword evidence="13" id="KW-1185">Reference proteome</keyword>
<dbReference type="GeneID" id="111314164"/>
<dbReference type="GO" id="GO:0016558">
    <property type="term" value="P:protein import into peroxisome matrix"/>
    <property type="evidence" value="ECO:0007669"/>
    <property type="project" value="TreeGrafter"/>
</dbReference>
<reference evidence="14 15" key="1">
    <citation type="submission" date="2025-04" db="UniProtKB">
        <authorList>
            <consortium name="RefSeq"/>
        </authorList>
    </citation>
    <scope>IDENTIFICATION</scope>
    <source>
        <tissue evidence="14 15">Fruit stalk</tissue>
    </source>
</reference>
<dbReference type="PANTHER" id="PTHR23077">
    <property type="entry name" value="AAA-FAMILY ATPASE"/>
    <property type="match status" value="1"/>
</dbReference>
<dbReference type="Gene3D" id="3.40.50.300">
    <property type="entry name" value="P-loop containing nucleotide triphosphate hydrolases"/>
    <property type="match status" value="2"/>
</dbReference>
<dbReference type="InterPro" id="IPR047533">
    <property type="entry name" value="RecA-like_PEX6_r2"/>
</dbReference>
<dbReference type="Gene3D" id="1.10.8.60">
    <property type="match status" value="2"/>
</dbReference>
<dbReference type="GO" id="GO:0005829">
    <property type="term" value="C:cytosol"/>
    <property type="evidence" value="ECO:0007669"/>
    <property type="project" value="TreeGrafter"/>
</dbReference>
<accession>A0A6P6B1F5</accession>
<gene>
    <name evidence="14 15 16" type="primary">LOC111314164</name>
</gene>
<dbReference type="AlphaFoldDB" id="A0A6P6B1F5"/>
<dbReference type="InterPro" id="IPR050168">
    <property type="entry name" value="AAA_ATPase_domain"/>
</dbReference>
<dbReference type="KEGG" id="dzi:111314164"/>
<comment type="similarity">
    <text evidence="2">Belongs to the AAA ATPase family.</text>
</comment>
<evidence type="ECO:0000256" key="9">
    <source>
        <dbReference type="ARBA" id="ARBA00034920"/>
    </source>
</evidence>
<comment type="subcellular location">
    <subcellularLocation>
        <location evidence="1">Membrane</location>
    </subcellularLocation>
</comment>
<evidence type="ECO:0000256" key="4">
    <source>
        <dbReference type="ARBA" id="ARBA00022741"/>
    </source>
</evidence>
<dbReference type="SMART" id="SM00382">
    <property type="entry name" value="AAA"/>
    <property type="match status" value="2"/>
</dbReference>
<evidence type="ECO:0000256" key="7">
    <source>
        <dbReference type="ARBA" id="ARBA00023136"/>
    </source>
</evidence>
<dbReference type="GO" id="GO:0005524">
    <property type="term" value="F:ATP binding"/>
    <property type="evidence" value="ECO:0007669"/>
    <property type="project" value="UniProtKB-KW"/>
</dbReference>
<dbReference type="InterPro" id="IPR027417">
    <property type="entry name" value="P-loop_NTPase"/>
</dbReference>
<dbReference type="RefSeq" id="XP_022770997.1">
    <property type="nucleotide sequence ID" value="XM_022915262.1"/>
</dbReference>
<dbReference type="Proteomes" id="UP000515121">
    <property type="component" value="Unplaced"/>
</dbReference>
<dbReference type="GO" id="GO:0016887">
    <property type="term" value="F:ATP hydrolysis activity"/>
    <property type="evidence" value="ECO:0007669"/>
    <property type="project" value="InterPro"/>
</dbReference>
<keyword evidence="6" id="KW-0067">ATP-binding</keyword>
<dbReference type="SUPFAM" id="SSF52540">
    <property type="entry name" value="P-loop containing nucleoside triphosphate hydrolases"/>
    <property type="match status" value="2"/>
</dbReference>
<evidence type="ECO:0000256" key="3">
    <source>
        <dbReference type="ARBA" id="ARBA00022593"/>
    </source>
</evidence>
<evidence type="ECO:0000256" key="5">
    <source>
        <dbReference type="ARBA" id="ARBA00022801"/>
    </source>
</evidence>
<evidence type="ECO:0000256" key="8">
    <source>
        <dbReference type="ARBA" id="ARBA00034811"/>
    </source>
</evidence>
<evidence type="ECO:0000256" key="2">
    <source>
        <dbReference type="ARBA" id="ARBA00006914"/>
    </source>
</evidence>
<name>A0A6P6B1F5_DURZI</name>
<keyword evidence="3" id="KW-0962">Peroxisome biogenesis</keyword>
<evidence type="ECO:0000313" key="14">
    <source>
        <dbReference type="RefSeq" id="XP_022770995.1"/>
    </source>
</evidence>
<evidence type="ECO:0000256" key="6">
    <source>
        <dbReference type="ARBA" id="ARBA00022840"/>
    </source>
</evidence>
<evidence type="ECO:0000313" key="13">
    <source>
        <dbReference type="Proteomes" id="UP000515121"/>
    </source>
</evidence>
<keyword evidence="5" id="KW-0378">Hydrolase</keyword>
<evidence type="ECO:0000313" key="15">
    <source>
        <dbReference type="RefSeq" id="XP_022770997.1"/>
    </source>
</evidence>
<evidence type="ECO:0000259" key="12">
    <source>
        <dbReference type="SMART" id="SM00382"/>
    </source>
</evidence>
<evidence type="ECO:0000256" key="1">
    <source>
        <dbReference type="ARBA" id="ARBA00004370"/>
    </source>
</evidence>
<dbReference type="PANTHER" id="PTHR23077:SF9">
    <property type="entry name" value="PEROXISOMAL ATPASE PEX6"/>
    <property type="match status" value="1"/>
</dbReference>
<feature type="domain" description="AAA+ ATPase" evidence="12">
    <location>
        <begin position="685"/>
        <end position="825"/>
    </location>
</feature>
<keyword evidence="4" id="KW-0547">Nucleotide-binding</keyword>
<dbReference type="InterPro" id="IPR003960">
    <property type="entry name" value="ATPase_AAA_CS"/>
</dbReference>
<comment type="catalytic activity">
    <reaction evidence="10">
        <text>ATP + H2O = ADP + phosphate + H(+)</text>
        <dbReference type="Rhea" id="RHEA:13065"/>
        <dbReference type="ChEBI" id="CHEBI:15377"/>
        <dbReference type="ChEBI" id="CHEBI:15378"/>
        <dbReference type="ChEBI" id="CHEBI:30616"/>
        <dbReference type="ChEBI" id="CHEBI:43474"/>
        <dbReference type="ChEBI" id="CHEBI:456216"/>
    </reaction>
    <physiologicalReaction direction="left-to-right" evidence="10">
        <dbReference type="Rhea" id="RHEA:13066"/>
    </physiologicalReaction>
</comment>
<dbReference type="FunFam" id="3.40.50.300:FF:001716">
    <property type="entry name" value="Peroxisome biogenesis protein 6"/>
    <property type="match status" value="1"/>
</dbReference>
<evidence type="ECO:0000256" key="11">
    <source>
        <dbReference type="SAM" id="MobiDB-lite"/>
    </source>
</evidence>
<dbReference type="RefSeq" id="XP_022770998.1">
    <property type="nucleotide sequence ID" value="XM_022915263.1"/>
</dbReference>
<dbReference type="CDD" id="cd19527">
    <property type="entry name" value="RecA-like_PEX6_r2"/>
    <property type="match status" value="1"/>
</dbReference>
<organism evidence="13 15">
    <name type="scientific">Durio zibethinus</name>
    <name type="common">Durian</name>
    <dbReference type="NCBI Taxonomy" id="66656"/>
    <lineage>
        <taxon>Eukaryota</taxon>
        <taxon>Viridiplantae</taxon>
        <taxon>Streptophyta</taxon>
        <taxon>Embryophyta</taxon>
        <taxon>Tracheophyta</taxon>
        <taxon>Spermatophyta</taxon>
        <taxon>Magnoliopsida</taxon>
        <taxon>eudicotyledons</taxon>
        <taxon>Gunneridae</taxon>
        <taxon>Pentapetalae</taxon>
        <taxon>rosids</taxon>
        <taxon>malvids</taxon>
        <taxon>Malvales</taxon>
        <taxon>Malvaceae</taxon>
        <taxon>Helicteroideae</taxon>
        <taxon>Durio</taxon>
    </lineage>
</organism>
<dbReference type="PROSITE" id="PS00674">
    <property type="entry name" value="AAA"/>
    <property type="match status" value="1"/>
</dbReference>
<dbReference type="InterPro" id="IPR003593">
    <property type="entry name" value="AAA+_ATPase"/>
</dbReference>
<sequence length="934" mass="102249">MVGRRKPLVLSSTKILVNSVLSFTRLNETEPTNLSVDGLRLRTGILRFSKDKIDISDSKLASLDDSALVGLSTSALKRLSITSGSLVLVRNEETKIQRIAQVVVLDPPHTHVDTSLSKEPVSHPPHIMHVFPSYNFPQNDSVLLDCDVAYVSPLLAFNLNLHISCFRSLVHEGKETLASLFEGNVDDKACRGDTDSSVISLWLEPLARLPKYASHLRVSFVKIPECSSLESLRGISSIEAEDRQEMIDSALHKYFEVDRYLARGDVFNICLNWNCNSVICIPCSSRLQNRSDNIIYFKVVAMEPSDEAVLRVNRTQTALVLGGSASSAVPPDLLIAGSKSFAPFQGDTVKILASILTPPLCPSPLSLKFRVSVLLHGLPGCGKRTVVRYVAKRLGLHVVEYSCLNLTASTEKKTSAALAQAFNSSQRYSPTILLLRHFDVFRNLASHEGSQSDQIGLSSEVASVIRAFTEPVDNDEDEYAEDKSNGDFPGKDNDNVGRHQVLLVATADSSEGLPPVIRRCFSHEVSMGPLTEEQRAEMLSQSLQGVSELLSDTCLEDFVKDIVGQTSGFMPRDLHALVADAGANLIRRSNFQTGKAESSQSDYPDRVKAVNDTSSNTAAHSMGKEDLAKALDQSKKRNASALGAPKVPNVKWEDVGGLEDVKKSILDTVQLPLLHKDLFSSGLRKRSGALLYGPPGTGKTLLAKAVATECSLNFLSVKGPELINMYIGESEKNVRDIFHKARSARPCVIFFDELDSLAPARGASGDSGGVMDRVVSQMLAEIDGLNDSTQDLFIIGASNRPDLIDPALLRPGRFDKLLYVGVNSDASYRERVLKALTRKFRLQEDVSLYSIAKRCPPNFTGADMYALCADAWFHAAKRKVLNSNSDSSCTDQADSIVVEYDDFIKVLGELSPSLSMAELKKYEMLRDQFEGSSN</sequence>
<dbReference type="InterPro" id="IPR003959">
    <property type="entry name" value="ATPase_AAA_core"/>
</dbReference>
<proteinExistence type="inferred from homology"/>
<evidence type="ECO:0000313" key="16">
    <source>
        <dbReference type="RefSeq" id="XP_022770998.1"/>
    </source>
</evidence>
<dbReference type="FunFam" id="3.40.50.300:FF:000109">
    <property type="entry name" value="Peroxisomal biogenesis factor 6"/>
    <property type="match status" value="1"/>
</dbReference>
<feature type="region of interest" description="Disordered" evidence="11">
    <location>
        <begin position="474"/>
        <end position="494"/>
    </location>
</feature>
<keyword evidence="7" id="KW-0472">Membrane</keyword>
<dbReference type="OrthoDB" id="2187at2759"/>
<feature type="domain" description="AAA+ ATPase" evidence="12">
    <location>
        <begin position="369"/>
        <end position="531"/>
    </location>
</feature>
<dbReference type="GO" id="GO:0005778">
    <property type="term" value="C:peroxisomal membrane"/>
    <property type="evidence" value="ECO:0007669"/>
    <property type="project" value="TreeGrafter"/>
</dbReference>
<dbReference type="FunFam" id="1.10.8.60:FF:000077">
    <property type="entry name" value="Peroxisome biogenesis protein 6"/>
    <property type="match status" value="1"/>
</dbReference>
<protein>
    <recommendedName>
        <fullName evidence="8">Peroxisomal ATPase PEX6</fullName>
    </recommendedName>
    <alternativeName>
        <fullName evidence="9">Peroxin-6</fullName>
    </alternativeName>
</protein>
<evidence type="ECO:0000256" key="10">
    <source>
        <dbReference type="ARBA" id="ARBA00048778"/>
    </source>
</evidence>
<dbReference type="Pfam" id="PF00004">
    <property type="entry name" value="AAA"/>
    <property type="match status" value="2"/>
</dbReference>
<feature type="compositionally biased region" description="Basic and acidic residues" evidence="11">
    <location>
        <begin position="481"/>
        <end position="494"/>
    </location>
</feature>
<dbReference type="RefSeq" id="XP_022770995.1">
    <property type="nucleotide sequence ID" value="XM_022915260.1"/>
</dbReference>